<dbReference type="InterPro" id="IPR006119">
    <property type="entry name" value="Resolv_N"/>
</dbReference>
<comment type="caution">
    <text evidence="3">The sequence shown here is derived from an EMBL/GenBank/DDBJ whole genome shotgun (WGS) entry which is preliminary data.</text>
</comment>
<evidence type="ECO:0000313" key="3">
    <source>
        <dbReference type="EMBL" id="OGG59295.1"/>
    </source>
</evidence>
<accession>A0A1F6DD18</accession>
<dbReference type="Gene3D" id="3.40.50.1390">
    <property type="entry name" value="Resolvase, N-terminal catalytic domain"/>
    <property type="match status" value="1"/>
</dbReference>
<evidence type="ECO:0008006" key="5">
    <source>
        <dbReference type="Google" id="ProtNLM"/>
    </source>
</evidence>
<dbReference type="InterPro" id="IPR038109">
    <property type="entry name" value="DNA_bind_recomb_sf"/>
</dbReference>
<protein>
    <recommendedName>
        <fullName evidence="5">Recombinase domain-containing protein</fullName>
    </recommendedName>
</protein>
<dbReference type="EMBL" id="MFLF01000017">
    <property type="protein sequence ID" value="OGG59295.1"/>
    <property type="molecule type" value="Genomic_DNA"/>
</dbReference>
<dbReference type="InterPro" id="IPR036162">
    <property type="entry name" value="Resolvase-like_N_sf"/>
</dbReference>
<dbReference type="PROSITE" id="PS51736">
    <property type="entry name" value="RECOMBINASES_3"/>
    <property type="match status" value="1"/>
</dbReference>
<evidence type="ECO:0000259" key="1">
    <source>
        <dbReference type="PROSITE" id="PS51736"/>
    </source>
</evidence>
<dbReference type="Proteomes" id="UP000178794">
    <property type="component" value="Unassembled WGS sequence"/>
</dbReference>
<feature type="domain" description="Resolvase/invertase-type recombinase catalytic" evidence="1">
    <location>
        <begin position="2"/>
        <end position="147"/>
    </location>
</feature>
<organism evidence="3 4">
    <name type="scientific">Candidatus Kaiserbacteria bacterium RIFCSPHIGHO2_02_FULL_50_50</name>
    <dbReference type="NCBI Taxonomy" id="1798492"/>
    <lineage>
        <taxon>Bacteria</taxon>
        <taxon>Candidatus Kaiseribacteriota</taxon>
    </lineage>
</organism>
<dbReference type="STRING" id="1798492.A3C89_03015"/>
<dbReference type="GO" id="GO:0000150">
    <property type="term" value="F:DNA strand exchange activity"/>
    <property type="evidence" value="ECO:0007669"/>
    <property type="project" value="InterPro"/>
</dbReference>
<sequence>MRYVIYCRKSTESEDRQVLSIEAQERELFEIAQKNGLEVVNVFKESKSAKDVGRPVFAELLTYIRKGNADAILTWKIDRLARNLIDGGAIIDMLQRSVIQEIRTYDKICVPSDNVLMLAVEFGMANQYVRDLSANVKRGNRQKLERGGWTGRAPFGYLNDRANNTIIIDPVRAPYIKRAYEYYASGEYSTRTLAEKLYQEGLRSVGGKKIFKSSVQRIITNPFYMGVMRRYEKLYPGNHEPIVSKQLFDSVAEVLNESVRPKTKTHLFPLRGAMTCHVCGCMITASLKKGHHYYYCTNGRGRCEQHKSYTREKVLYTKVASILHDISFDTELIEIVYEAALERLGRTEAVQNDIYATLRTQLTSLTQKEDRLLNTYLEGQIPIDIYKKKLQEIQNERTLIEKEIETGAKPHDPYATLELTKKVFLTSNIAMKSFLEGDDVQKSEIVKTLLGNLSLKDKDIAEYQLKMPYALLKKVPHCDTFSTLSAH</sequence>
<dbReference type="Gene3D" id="3.90.1750.20">
    <property type="entry name" value="Putative Large Serine Recombinase, Chain B, Domain 2"/>
    <property type="match status" value="1"/>
</dbReference>
<dbReference type="AlphaFoldDB" id="A0A1F6DD18"/>
<dbReference type="PROSITE" id="PS51737">
    <property type="entry name" value="RECOMBINASE_DNA_BIND"/>
    <property type="match status" value="1"/>
</dbReference>
<gene>
    <name evidence="3" type="ORF">A3C89_03015</name>
</gene>
<dbReference type="PANTHER" id="PTHR30461:SF23">
    <property type="entry name" value="DNA RECOMBINASE-RELATED"/>
    <property type="match status" value="1"/>
</dbReference>
<feature type="domain" description="Recombinase" evidence="2">
    <location>
        <begin position="154"/>
        <end position="261"/>
    </location>
</feature>
<dbReference type="Pfam" id="PF00239">
    <property type="entry name" value="Resolvase"/>
    <property type="match status" value="1"/>
</dbReference>
<dbReference type="SUPFAM" id="SSF53041">
    <property type="entry name" value="Resolvase-like"/>
    <property type="match status" value="1"/>
</dbReference>
<dbReference type="PANTHER" id="PTHR30461">
    <property type="entry name" value="DNA-INVERTASE FROM LAMBDOID PROPHAGE"/>
    <property type="match status" value="1"/>
</dbReference>
<dbReference type="Pfam" id="PF07508">
    <property type="entry name" value="Recombinase"/>
    <property type="match status" value="1"/>
</dbReference>
<dbReference type="CDD" id="cd00338">
    <property type="entry name" value="Ser_Recombinase"/>
    <property type="match status" value="1"/>
</dbReference>
<dbReference type="GO" id="GO:0003677">
    <property type="term" value="F:DNA binding"/>
    <property type="evidence" value="ECO:0007669"/>
    <property type="project" value="InterPro"/>
</dbReference>
<dbReference type="InterPro" id="IPR050639">
    <property type="entry name" value="SSR_resolvase"/>
</dbReference>
<dbReference type="SMART" id="SM00857">
    <property type="entry name" value="Resolvase"/>
    <property type="match status" value="1"/>
</dbReference>
<proteinExistence type="predicted"/>
<dbReference type="InterPro" id="IPR011109">
    <property type="entry name" value="DNA_bind_recombinase_dom"/>
</dbReference>
<name>A0A1F6DD18_9BACT</name>
<reference evidence="3 4" key="1">
    <citation type="journal article" date="2016" name="Nat. Commun.">
        <title>Thousands of microbial genomes shed light on interconnected biogeochemical processes in an aquifer system.</title>
        <authorList>
            <person name="Anantharaman K."/>
            <person name="Brown C.T."/>
            <person name="Hug L.A."/>
            <person name="Sharon I."/>
            <person name="Castelle C.J."/>
            <person name="Probst A.J."/>
            <person name="Thomas B.C."/>
            <person name="Singh A."/>
            <person name="Wilkins M.J."/>
            <person name="Karaoz U."/>
            <person name="Brodie E.L."/>
            <person name="Williams K.H."/>
            <person name="Hubbard S.S."/>
            <person name="Banfield J.F."/>
        </authorList>
    </citation>
    <scope>NUCLEOTIDE SEQUENCE [LARGE SCALE GENOMIC DNA]</scope>
</reference>
<evidence type="ECO:0000313" key="4">
    <source>
        <dbReference type="Proteomes" id="UP000178794"/>
    </source>
</evidence>
<evidence type="ECO:0000259" key="2">
    <source>
        <dbReference type="PROSITE" id="PS51737"/>
    </source>
</evidence>